<evidence type="ECO:0000256" key="4">
    <source>
        <dbReference type="ARBA" id="ARBA00022840"/>
    </source>
</evidence>
<reference evidence="7" key="1">
    <citation type="submission" date="2016-11" db="UniProtKB">
        <authorList>
            <consortium name="WormBaseParasite"/>
        </authorList>
    </citation>
    <scope>IDENTIFICATION</scope>
</reference>
<dbReference type="WBParaSite" id="Csp11.Scaffold458.g1402.t1">
    <property type="protein sequence ID" value="Csp11.Scaffold458.g1402.t1"/>
    <property type="gene ID" value="Csp11.Scaffold458.g1402"/>
</dbReference>
<dbReference type="GO" id="GO:0005524">
    <property type="term" value="F:ATP binding"/>
    <property type="evidence" value="ECO:0007669"/>
    <property type="project" value="UniProtKB-KW"/>
</dbReference>
<evidence type="ECO:0000313" key="6">
    <source>
        <dbReference type="Proteomes" id="UP000095282"/>
    </source>
</evidence>
<accession>A0A1I7T147</accession>
<dbReference type="InterPro" id="IPR027417">
    <property type="entry name" value="P-loop_NTPase"/>
</dbReference>
<dbReference type="GO" id="GO:0005634">
    <property type="term" value="C:nucleus"/>
    <property type="evidence" value="ECO:0007669"/>
    <property type="project" value="TreeGrafter"/>
</dbReference>
<dbReference type="Gene3D" id="3.40.50.300">
    <property type="entry name" value="P-loop containing nucleotide triphosphate hydrolases"/>
    <property type="match status" value="1"/>
</dbReference>
<dbReference type="SUPFAM" id="SSF52540">
    <property type="entry name" value="P-loop containing nucleoside triphosphate hydrolases"/>
    <property type="match status" value="1"/>
</dbReference>
<dbReference type="Pfam" id="PF13087">
    <property type="entry name" value="AAA_12"/>
    <property type="match status" value="1"/>
</dbReference>
<evidence type="ECO:0000256" key="1">
    <source>
        <dbReference type="ARBA" id="ARBA00022741"/>
    </source>
</evidence>
<dbReference type="PANTHER" id="PTHR43788">
    <property type="entry name" value="DNA2/NAM7 HELICASE FAMILY MEMBER"/>
    <property type="match status" value="1"/>
</dbReference>
<protein>
    <submittedName>
        <fullName evidence="7">AAA_12 domain-containing protein</fullName>
    </submittedName>
</protein>
<evidence type="ECO:0000256" key="2">
    <source>
        <dbReference type="ARBA" id="ARBA00022801"/>
    </source>
</evidence>
<dbReference type="CDD" id="cd18808">
    <property type="entry name" value="SF1_C_Upf1"/>
    <property type="match status" value="1"/>
</dbReference>
<dbReference type="InterPro" id="IPR041679">
    <property type="entry name" value="DNA2/NAM7-like_C"/>
</dbReference>
<dbReference type="PANTHER" id="PTHR43788:SF8">
    <property type="entry name" value="DNA-BINDING PROTEIN SMUBP-2"/>
    <property type="match status" value="1"/>
</dbReference>
<dbReference type="AlphaFoldDB" id="A0A1I7T147"/>
<dbReference type="Proteomes" id="UP000095282">
    <property type="component" value="Unplaced"/>
</dbReference>
<keyword evidence="2" id="KW-0378">Hydrolase</keyword>
<dbReference type="eggNOG" id="KOG1805">
    <property type="taxonomic scope" value="Eukaryota"/>
</dbReference>
<evidence type="ECO:0000259" key="5">
    <source>
        <dbReference type="Pfam" id="PF13087"/>
    </source>
</evidence>
<keyword evidence="3" id="KW-0347">Helicase</keyword>
<proteinExistence type="predicted"/>
<dbReference type="GO" id="GO:0016787">
    <property type="term" value="F:hydrolase activity"/>
    <property type="evidence" value="ECO:0007669"/>
    <property type="project" value="UniProtKB-KW"/>
</dbReference>
<organism evidence="6 7">
    <name type="scientific">Caenorhabditis tropicalis</name>
    <dbReference type="NCBI Taxonomy" id="1561998"/>
    <lineage>
        <taxon>Eukaryota</taxon>
        <taxon>Metazoa</taxon>
        <taxon>Ecdysozoa</taxon>
        <taxon>Nematoda</taxon>
        <taxon>Chromadorea</taxon>
        <taxon>Rhabditida</taxon>
        <taxon>Rhabditina</taxon>
        <taxon>Rhabditomorpha</taxon>
        <taxon>Rhabditoidea</taxon>
        <taxon>Rhabditidae</taxon>
        <taxon>Peloderinae</taxon>
        <taxon>Caenorhabditis</taxon>
    </lineage>
</organism>
<evidence type="ECO:0000256" key="3">
    <source>
        <dbReference type="ARBA" id="ARBA00022806"/>
    </source>
</evidence>
<keyword evidence="1" id="KW-0547">Nucleotide-binding</keyword>
<name>A0A1I7T147_9PELO</name>
<dbReference type="InterPro" id="IPR047187">
    <property type="entry name" value="SF1_C_Upf1"/>
</dbReference>
<dbReference type="GO" id="GO:0043139">
    <property type="term" value="F:5'-3' DNA helicase activity"/>
    <property type="evidence" value="ECO:0007669"/>
    <property type="project" value="TreeGrafter"/>
</dbReference>
<dbReference type="InterPro" id="IPR050534">
    <property type="entry name" value="Coronavir_polyprotein_1ab"/>
</dbReference>
<sequence>MNRELSMLSSKLFYENRLICGNEAVSRSSLDRNGDYTVPEGLEEHVRKTLSGDIADSCIFLDTQSTANLSMQCEDGDGGGMTNDGEAKVIADLCQRFIESGVKAHEIGVMSAYRRQVDVMNSFIENDALEVNTIDSYQGREKRVIIWSLTYTENSSKKSDLLRDERRINVALTRARQKLVVVGCRKSAETIPVLFRFSQLLTNHLIIPH</sequence>
<keyword evidence="6" id="KW-1185">Reference proteome</keyword>
<keyword evidence="4" id="KW-0067">ATP-binding</keyword>
<feature type="domain" description="DNA2/NAM7 helicase-like C-terminal" evidence="5">
    <location>
        <begin position="1"/>
        <end position="185"/>
    </location>
</feature>
<dbReference type="STRING" id="1561998.A0A1I7T147"/>
<dbReference type="GO" id="GO:0005737">
    <property type="term" value="C:cytoplasm"/>
    <property type="evidence" value="ECO:0007669"/>
    <property type="project" value="TreeGrafter"/>
</dbReference>
<evidence type="ECO:0000313" key="7">
    <source>
        <dbReference type="WBParaSite" id="Csp11.Scaffold458.g1402.t1"/>
    </source>
</evidence>